<dbReference type="InterPro" id="IPR017896">
    <property type="entry name" value="4Fe4S_Fe-S-bd"/>
</dbReference>
<dbReference type="InterPro" id="IPR029039">
    <property type="entry name" value="Flavoprotein-like_sf"/>
</dbReference>
<evidence type="ECO:0000313" key="5">
    <source>
        <dbReference type="EMBL" id="PFH01795.1"/>
    </source>
</evidence>
<comment type="caution">
    <text evidence="5">The sequence shown here is derived from an EMBL/GenBank/DDBJ whole genome shotgun (WGS) entry which is preliminary data.</text>
</comment>
<gene>
    <name evidence="5" type="ORF">M972_11539</name>
</gene>
<dbReference type="Proteomes" id="UP000223596">
    <property type="component" value="Unassembled WGS sequence"/>
</dbReference>
<dbReference type="Gene3D" id="3.40.50.360">
    <property type="match status" value="1"/>
</dbReference>
<dbReference type="EMBL" id="PDBW01000001">
    <property type="protein sequence ID" value="PFH01795.1"/>
    <property type="molecule type" value="Genomic_DNA"/>
</dbReference>
<dbReference type="Pfam" id="PF12724">
    <property type="entry name" value="Flavodoxin_5"/>
    <property type="match status" value="1"/>
</dbReference>
<dbReference type="SUPFAM" id="SSF54862">
    <property type="entry name" value="4Fe-4S ferredoxins"/>
    <property type="match status" value="1"/>
</dbReference>
<dbReference type="NCBIfam" id="NF038196">
    <property type="entry name" value="ferrodoxin_EFR1"/>
    <property type="match status" value="1"/>
</dbReference>
<dbReference type="InterPro" id="IPR026816">
    <property type="entry name" value="Flavodoxin_dom"/>
</dbReference>
<dbReference type="GO" id="GO:0009055">
    <property type="term" value="F:electron transfer activity"/>
    <property type="evidence" value="ECO:0007669"/>
    <property type="project" value="InterPro"/>
</dbReference>
<dbReference type="GO" id="GO:0051536">
    <property type="term" value="F:iron-sulfur cluster binding"/>
    <property type="evidence" value="ECO:0007669"/>
    <property type="project" value="UniProtKB-KW"/>
</dbReference>
<sequence length="259" mass="29836">MKGCIIYFSGTGNTEYVARAIKQEFANSNILCDTYEVSKNSGFEDKYDFYVFGAPIYAEMFPPFYTEWVKKHLTKGNGRKCIVFSTQANTIACGPACLAKELKRIGFKIVIEDCIVMPNNYYIVAFKKFTEEQVNVALKKAKEQAKTIVDNFLNGKTYFTNVKGREIWAKPVFKLFMLWSRKWAKKNLVADMCKCTRCGLCQKQCPVNNIKVDKDSITFFENCVSRQRCVHRCPANAFLYKNKVIEQYRLPKEGHLGKI</sequence>
<proteinExistence type="predicted"/>
<evidence type="ECO:0000259" key="4">
    <source>
        <dbReference type="PROSITE" id="PS51379"/>
    </source>
</evidence>
<dbReference type="InterPro" id="IPR017900">
    <property type="entry name" value="4Fe4S_Fe_S_CS"/>
</dbReference>
<keyword evidence="3" id="KW-0411">Iron-sulfur</keyword>
<feature type="domain" description="4Fe-4S ferredoxin-type" evidence="4">
    <location>
        <begin position="186"/>
        <end position="215"/>
    </location>
</feature>
<dbReference type="RefSeq" id="WP_003519417.1">
    <property type="nucleotide sequence ID" value="NZ_CP013828.1"/>
</dbReference>
<dbReference type="Gene3D" id="3.30.70.20">
    <property type="match status" value="1"/>
</dbReference>
<accession>A0AB36TG14</accession>
<evidence type="ECO:0000256" key="3">
    <source>
        <dbReference type="ARBA" id="ARBA00023014"/>
    </source>
</evidence>
<keyword evidence="1" id="KW-0479">Metal-binding</keyword>
<dbReference type="InterPro" id="IPR001226">
    <property type="entry name" value="Flavodoxin_CS"/>
</dbReference>
<dbReference type="PROSITE" id="PS51379">
    <property type="entry name" value="4FE4S_FER_2"/>
    <property type="match status" value="1"/>
</dbReference>
<keyword evidence="2" id="KW-0408">Iron</keyword>
<evidence type="ECO:0000313" key="6">
    <source>
        <dbReference type="Proteomes" id="UP000223596"/>
    </source>
</evidence>
<dbReference type="InterPro" id="IPR047964">
    <property type="entry name" value="EFR1-like"/>
</dbReference>
<reference evidence="5 6" key="1">
    <citation type="submission" date="2017-09" db="EMBL/GenBank/DDBJ databases">
        <title>Evaluation of Pacific Biosciences Sequencing Technology to Finishing C. thermocellum Genome Sequences.</title>
        <authorList>
            <person name="Brown S."/>
        </authorList>
    </citation>
    <scope>NUCLEOTIDE SEQUENCE [LARGE SCALE GENOMIC DNA]</scope>
    <source>
        <strain evidence="5 6">AD2</strain>
    </source>
</reference>
<dbReference type="AlphaFoldDB" id="A0AB36TG14"/>
<dbReference type="GO" id="GO:0046872">
    <property type="term" value="F:metal ion binding"/>
    <property type="evidence" value="ECO:0007669"/>
    <property type="project" value="UniProtKB-KW"/>
</dbReference>
<dbReference type="PROSITE" id="PS00201">
    <property type="entry name" value="FLAVODOXIN"/>
    <property type="match status" value="1"/>
</dbReference>
<name>A0AB36TG14_ACETH</name>
<evidence type="ECO:0000256" key="1">
    <source>
        <dbReference type="ARBA" id="ARBA00022723"/>
    </source>
</evidence>
<dbReference type="SUPFAM" id="SSF52218">
    <property type="entry name" value="Flavoproteins"/>
    <property type="match status" value="1"/>
</dbReference>
<dbReference type="PROSITE" id="PS00198">
    <property type="entry name" value="4FE4S_FER_1"/>
    <property type="match status" value="1"/>
</dbReference>
<dbReference type="GO" id="GO:0010181">
    <property type="term" value="F:FMN binding"/>
    <property type="evidence" value="ECO:0007669"/>
    <property type="project" value="InterPro"/>
</dbReference>
<protein>
    <submittedName>
        <fullName evidence="5">Flavodoxin-like protein</fullName>
    </submittedName>
</protein>
<evidence type="ECO:0000256" key="2">
    <source>
        <dbReference type="ARBA" id="ARBA00023004"/>
    </source>
</evidence>
<organism evidence="5 6">
    <name type="scientific">Acetivibrio thermocellus AD2</name>
    <dbReference type="NCBI Taxonomy" id="1138384"/>
    <lineage>
        <taxon>Bacteria</taxon>
        <taxon>Bacillati</taxon>
        <taxon>Bacillota</taxon>
        <taxon>Clostridia</taxon>
        <taxon>Eubacteriales</taxon>
        <taxon>Oscillospiraceae</taxon>
        <taxon>Acetivibrio</taxon>
    </lineage>
</organism>